<evidence type="ECO:0000313" key="2">
    <source>
        <dbReference type="EMBL" id="KIR47127.1"/>
    </source>
</evidence>
<proteinExistence type="predicted"/>
<feature type="region of interest" description="Disordered" evidence="1">
    <location>
        <begin position="150"/>
        <end position="169"/>
    </location>
</feature>
<dbReference type="HOGENOM" id="CLU_1652080_0_0_1"/>
<dbReference type="OrthoDB" id="10595428at2759"/>
<reference evidence="2" key="1">
    <citation type="submission" date="2015-01" db="EMBL/GenBank/DDBJ databases">
        <title>The Genome Sequence of Cryptococcus gattii CA1280.</title>
        <authorList>
            <consortium name="The Broad Institute Genomics Platform"/>
            <person name="Cuomo C."/>
            <person name="Litvintseva A."/>
            <person name="Chen Y."/>
            <person name="Heitman J."/>
            <person name="Sun S."/>
            <person name="Springer D."/>
            <person name="Dromer F."/>
            <person name="Young S."/>
            <person name="Zeng Q."/>
            <person name="Gargeya S."/>
            <person name="Abouelleil A."/>
            <person name="Alvarado L."/>
            <person name="Chapman S.B."/>
            <person name="Gainer-Dewar J."/>
            <person name="Goldberg J."/>
            <person name="Griggs A."/>
            <person name="Gujja S."/>
            <person name="Hansen M."/>
            <person name="Howarth C."/>
            <person name="Imamovic A."/>
            <person name="Larimer J."/>
            <person name="Murphy C."/>
            <person name="Naylor J."/>
            <person name="Pearson M."/>
            <person name="Priest M."/>
            <person name="Roberts A."/>
            <person name="Saif S."/>
            <person name="Shea T."/>
            <person name="Sykes S."/>
            <person name="Wortman J."/>
            <person name="Nusbaum C."/>
            <person name="Birren B."/>
        </authorList>
    </citation>
    <scope>NUCLEOTIDE SEQUENCE [LARGE SCALE GENOMIC DNA]</scope>
    <source>
        <strain evidence="2">CA1280</strain>
    </source>
</reference>
<gene>
    <name evidence="2" type="ORF">I312_03451</name>
</gene>
<dbReference type="EMBL" id="KN847981">
    <property type="protein sequence ID" value="KIR47127.1"/>
    <property type="molecule type" value="Genomic_DNA"/>
</dbReference>
<accession>A0A0D0TKX0</accession>
<evidence type="ECO:0000256" key="1">
    <source>
        <dbReference type="SAM" id="MobiDB-lite"/>
    </source>
</evidence>
<name>A0A0D0TKX0_CRYGA</name>
<protein>
    <submittedName>
        <fullName evidence="2">Uncharacterized protein</fullName>
    </submittedName>
</protein>
<dbReference type="AlphaFoldDB" id="A0A0D0TKX0"/>
<organism evidence="2">
    <name type="scientific">Cryptococcus bacillisporus CA1280</name>
    <dbReference type="NCBI Taxonomy" id="1296109"/>
    <lineage>
        <taxon>Eukaryota</taxon>
        <taxon>Fungi</taxon>
        <taxon>Dikarya</taxon>
        <taxon>Basidiomycota</taxon>
        <taxon>Agaricomycotina</taxon>
        <taxon>Tremellomycetes</taxon>
        <taxon>Tremellales</taxon>
        <taxon>Cryptococcaceae</taxon>
        <taxon>Cryptococcus</taxon>
        <taxon>Cryptococcus gattii species complex</taxon>
    </lineage>
</organism>
<feature type="compositionally biased region" description="Basic residues" evidence="1">
    <location>
        <begin position="159"/>
        <end position="169"/>
    </location>
</feature>
<sequence length="169" mass="17797">MSMVHPSARLLSLRAPLHPFAVPLRSACARRVGLARRGWTVGGEAGGEVEGCDGVDVVGCGRGGDWGQVGVGGRRRTRGLCPCRAGDTHHPVIIPPLASRPIRPPSRRFAVAVAIPIRISDHAVPDVSPVDSALHVCHACGHMAISAATYSGAGDKQERGRKRRKGEGR</sequence>